<reference evidence="2 3" key="1">
    <citation type="journal article" date="2016" name="Nat. Commun.">
        <title>Thousands of microbial genomes shed light on interconnected biogeochemical processes in an aquifer system.</title>
        <authorList>
            <person name="Anantharaman K."/>
            <person name="Brown C.T."/>
            <person name="Hug L.A."/>
            <person name="Sharon I."/>
            <person name="Castelle C.J."/>
            <person name="Probst A.J."/>
            <person name="Thomas B.C."/>
            <person name="Singh A."/>
            <person name="Wilkins M.J."/>
            <person name="Karaoz U."/>
            <person name="Brodie E.L."/>
            <person name="Williams K.H."/>
            <person name="Hubbard S.S."/>
            <person name="Banfield J.F."/>
        </authorList>
    </citation>
    <scope>NUCLEOTIDE SEQUENCE [LARGE SCALE GENOMIC DNA]</scope>
</reference>
<keyword evidence="1" id="KW-1133">Transmembrane helix</keyword>
<dbReference type="InterPro" id="IPR050400">
    <property type="entry name" value="Bact_Cytoskel_RodZ"/>
</dbReference>
<dbReference type="InterPro" id="IPR010982">
    <property type="entry name" value="Lambda_DNA-bd_dom_sf"/>
</dbReference>
<proteinExistence type="predicted"/>
<gene>
    <name evidence="2" type="ORF">A3B87_02635</name>
</gene>
<comment type="caution">
    <text evidence="2">The sequence shown here is derived from an EMBL/GenBank/DDBJ whole genome shotgun (WGS) entry which is preliminary data.</text>
</comment>
<dbReference type="STRING" id="1798561.A3B87_02635"/>
<organism evidence="2 3">
    <name type="scientific">Candidatus Kuenenbacteria bacterium RIFCSPHIGHO2_02_FULL_39_13</name>
    <dbReference type="NCBI Taxonomy" id="1798561"/>
    <lineage>
        <taxon>Bacteria</taxon>
        <taxon>Candidatus Kueneniibacteriota</taxon>
    </lineage>
</organism>
<evidence type="ECO:0000256" key="1">
    <source>
        <dbReference type="SAM" id="Phobius"/>
    </source>
</evidence>
<accession>A0A1F6FLF5</accession>
<dbReference type="CDD" id="cd00093">
    <property type="entry name" value="HTH_XRE"/>
    <property type="match status" value="1"/>
</dbReference>
<dbReference type="Gene3D" id="2.60.40.10">
    <property type="entry name" value="Immunoglobulins"/>
    <property type="match status" value="1"/>
</dbReference>
<sequence>MIRFKQKNIITVKSLGEDLERARKRVNLSVLAVEKKIGVARHYLEALESNDYEIIPGEVYAKNWLKKYAGFLGLDWQEAEKKFYEEIKRQKIWLAGQIERFGVSKKRLIVLPKIIRNFFLGLAVAGIIAYLGFQVWSLLRPPELNVLYPTDNFVSLNSHVKIMGKVDSGAWLGLNDQEITADGYGWFEVDIDLNKGLNVIKIEAKKSYGRTRTVYRRIIVGE</sequence>
<protein>
    <recommendedName>
        <fullName evidence="4">HTH cro/C1-type domain-containing protein</fullName>
    </recommendedName>
</protein>
<dbReference type="GO" id="GO:0003677">
    <property type="term" value="F:DNA binding"/>
    <property type="evidence" value="ECO:0007669"/>
    <property type="project" value="InterPro"/>
</dbReference>
<dbReference type="PANTHER" id="PTHR34475:SF1">
    <property type="entry name" value="CYTOSKELETON PROTEIN RODZ"/>
    <property type="match status" value="1"/>
</dbReference>
<keyword evidence="1" id="KW-0472">Membrane</keyword>
<dbReference type="Pfam" id="PF13413">
    <property type="entry name" value="HTH_25"/>
    <property type="match status" value="1"/>
</dbReference>
<dbReference type="AlphaFoldDB" id="A0A1F6FLF5"/>
<dbReference type="EMBL" id="MFMW01000029">
    <property type="protein sequence ID" value="OGG86704.1"/>
    <property type="molecule type" value="Genomic_DNA"/>
</dbReference>
<dbReference type="InterPro" id="IPR001387">
    <property type="entry name" value="Cro/C1-type_HTH"/>
</dbReference>
<evidence type="ECO:0008006" key="4">
    <source>
        <dbReference type="Google" id="ProtNLM"/>
    </source>
</evidence>
<name>A0A1F6FLF5_9BACT</name>
<evidence type="ECO:0000313" key="3">
    <source>
        <dbReference type="Proteomes" id="UP000179136"/>
    </source>
</evidence>
<evidence type="ECO:0000313" key="2">
    <source>
        <dbReference type="EMBL" id="OGG86704.1"/>
    </source>
</evidence>
<dbReference type="PANTHER" id="PTHR34475">
    <property type="match status" value="1"/>
</dbReference>
<feature type="transmembrane region" description="Helical" evidence="1">
    <location>
        <begin position="114"/>
        <end position="136"/>
    </location>
</feature>
<keyword evidence="1" id="KW-0812">Transmembrane</keyword>
<dbReference type="Gene3D" id="1.10.260.40">
    <property type="entry name" value="lambda repressor-like DNA-binding domains"/>
    <property type="match status" value="1"/>
</dbReference>
<dbReference type="InterPro" id="IPR013783">
    <property type="entry name" value="Ig-like_fold"/>
</dbReference>
<dbReference type="Proteomes" id="UP000179136">
    <property type="component" value="Unassembled WGS sequence"/>
</dbReference>